<keyword evidence="4 6" id="KW-1133">Transmembrane helix</keyword>
<evidence type="ECO:0000256" key="1">
    <source>
        <dbReference type="ARBA" id="ARBA00004651"/>
    </source>
</evidence>
<comment type="subcellular location">
    <subcellularLocation>
        <location evidence="1">Cell membrane</location>
        <topology evidence="1">Multi-pass membrane protein</topology>
    </subcellularLocation>
</comment>
<name>A0A1M5RGZ8_9CLOT</name>
<dbReference type="AlphaFoldDB" id="A0A1M5RGZ8"/>
<dbReference type="PANTHER" id="PTHR30250:SF21">
    <property type="entry name" value="LIPID II FLIPPASE MURJ"/>
    <property type="match status" value="1"/>
</dbReference>
<dbReference type="InterPro" id="IPR024923">
    <property type="entry name" value="PG_synth_SpoVB"/>
</dbReference>
<evidence type="ECO:0000256" key="3">
    <source>
        <dbReference type="ARBA" id="ARBA00022692"/>
    </source>
</evidence>
<dbReference type="PIRSF" id="PIRSF038958">
    <property type="entry name" value="PG_synth_SpoVB"/>
    <property type="match status" value="1"/>
</dbReference>
<feature type="transmembrane region" description="Helical" evidence="6">
    <location>
        <begin position="233"/>
        <end position="253"/>
    </location>
</feature>
<dbReference type="InterPro" id="IPR050833">
    <property type="entry name" value="Poly_Biosynth_Transport"/>
</dbReference>
<evidence type="ECO:0000256" key="6">
    <source>
        <dbReference type="SAM" id="Phobius"/>
    </source>
</evidence>
<feature type="transmembrane region" description="Helical" evidence="6">
    <location>
        <begin position="454"/>
        <end position="474"/>
    </location>
</feature>
<dbReference type="Pfam" id="PF01943">
    <property type="entry name" value="Polysacc_synt"/>
    <property type="match status" value="1"/>
</dbReference>
<protein>
    <submittedName>
        <fullName evidence="7">Stage V sporulation protein B</fullName>
    </submittedName>
</protein>
<feature type="transmembrane region" description="Helical" evidence="6">
    <location>
        <begin position="386"/>
        <end position="406"/>
    </location>
</feature>
<evidence type="ECO:0000313" key="8">
    <source>
        <dbReference type="Proteomes" id="UP000184447"/>
    </source>
</evidence>
<feature type="transmembrane region" description="Helical" evidence="6">
    <location>
        <begin position="357"/>
        <end position="374"/>
    </location>
</feature>
<dbReference type="CDD" id="cd13124">
    <property type="entry name" value="MATE_SpoVB_like"/>
    <property type="match status" value="1"/>
</dbReference>
<feature type="transmembrane region" description="Helical" evidence="6">
    <location>
        <begin position="12"/>
        <end position="31"/>
    </location>
</feature>
<organism evidence="7 8">
    <name type="scientific">Clostridium grantii DSM 8605</name>
    <dbReference type="NCBI Taxonomy" id="1121316"/>
    <lineage>
        <taxon>Bacteria</taxon>
        <taxon>Bacillati</taxon>
        <taxon>Bacillota</taxon>
        <taxon>Clostridia</taxon>
        <taxon>Eubacteriales</taxon>
        <taxon>Clostridiaceae</taxon>
        <taxon>Clostridium</taxon>
    </lineage>
</organism>
<reference evidence="7 8" key="1">
    <citation type="submission" date="2016-11" db="EMBL/GenBank/DDBJ databases">
        <authorList>
            <person name="Jaros S."/>
            <person name="Januszkiewicz K."/>
            <person name="Wedrychowicz H."/>
        </authorList>
    </citation>
    <scope>NUCLEOTIDE SEQUENCE [LARGE SCALE GENOMIC DNA]</scope>
    <source>
        <strain evidence="7 8">DSM 8605</strain>
    </source>
</reference>
<dbReference type="STRING" id="1121316.SAMN02745207_00521"/>
<gene>
    <name evidence="7" type="ORF">SAMN02745207_00521</name>
</gene>
<feature type="transmembrane region" description="Helical" evidence="6">
    <location>
        <begin position="486"/>
        <end position="505"/>
    </location>
</feature>
<feature type="transmembrane region" description="Helical" evidence="6">
    <location>
        <begin position="88"/>
        <end position="108"/>
    </location>
</feature>
<feature type="transmembrane region" description="Helical" evidence="6">
    <location>
        <begin position="322"/>
        <end position="345"/>
    </location>
</feature>
<evidence type="ECO:0000313" key="7">
    <source>
        <dbReference type="EMBL" id="SHH25416.1"/>
    </source>
</evidence>
<keyword evidence="5 6" id="KW-0472">Membrane</keyword>
<accession>A0A1M5RGZ8</accession>
<feature type="transmembrane region" description="Helical" evidence="6">
    <location>
        <begin position="286"/>
        <end position="310"/>
    </location>
</feature>
<dbReference type="GO" id="GO:0005886">
    <property type="term" value="C:plasma membrane"/>
    <property type="evidence" value="ECO:0007669"/>
    <property type="project" value="UniProtKB-SubCell"/>
</dbReference>
<sequence length="535" mass="58701">MMKKQSTSKGFAILSAATMIVKVLSLLYIPFLKNIISLGGYGVYAAAYQIFAWIYVLANAGIPVAISKLVSEQIAQGRYRDAVKSFKIARLMMFVLGVVFSLILFFFAGSLAEFTDYPEARLSIMALAPTLLFTSILSSYRGYFQGRGNMGPTAISQVIEQVANTIFTLVFAATFIKFGVDAGAAGGTLGTSIGAFIAAVYMIVMYEKNKIIRVPKGYQDKSSNTNKATIKKILYYGIPLVVCVGLQYSGNIIDLKIVKSRLLDIGFTTTYANERFALLNVYRTLLGVPIALISAFQVSLLPALSGASALKDREAVQHKINYAFRFCFLLALPSAVGLAVLGRPIFMLFTGAAEGAFLLYFGAIVLVLNSVVLIQTTILQSIGKMYLSTLYIVLGIAGKIVVNYILVGVPELNIIGAVFGNYVMFLIPLIMNYRLIKKELNIRVKLIEYAWKPFLASLFMGFIVLGTFTVIYTLAKELVPENLNNIIASIFAIGMGVISYVYGLVLTKGITKKDMDAFPERFKRFIPNGILKRMV</sequence>
<evidence type="ECO:0000256" key="4">
    <source>
        <dbReference type="ARBA" id="ARBA00022989"/>
    </source>
</evidence>
<dbReference type="Proteomes" id="UP000184447">
    <property type="component" value="Unassembled WGS sequence"/>
</dbReference>
<keyword evidence="8" id="KW-1185">Reference proteome</keyword>
<dbReference type="InterPro" id="IPR002797">
    <property type="entry name" value="Polysacc_synth"/>
</dbReference>
<dbReference type="EMBL" id="FQXM01000003">
    <property type="protein sequence ID" value="SHH25416.1"/>
    <property type="molecule type" value="Genomic_DNA"/>
</dbReference>
<feature type="transmembrane region" description="Helical" evidence="6">
    <location>
        <begin position="43"/>
        <end position="67"/>
    </location>
</feature>
<keyword evidence="3 6" id="KW-0812">Transmembrane</keyword>
<feature type="transmembrane region" description="Helical" evidence="6">
    <location>
        <begin position="120"/>
        <end position="140"/>
    </location>
</feature>
<evidence type="ECO:0000256" key="5">
    <source>
        <dbReference type="ARBA" id="ARBA00023136"/>
    </source>
</evidence>
<proteinExistence type="predicted"/>
<feature type="transmembrane region" description="Helical" evidence="6">
    <location>
        <begin position="161"/>
        <end position="180"/>
    </location>
</feature>
<feature type="transmembrane region" description="Helical" evidence="6">
    <location>
        <begin position="412"/>
        <end position="433"/>
    </location>
</feature>
<evidence type="ECO:0000256" key="2">
    <source>
        <dbReference type="ARBA" id="ARBA00022475"/>
    </source>
</evidence>
<dbReference type="PANTHER" id="PTHR30250">
    <property type="entry name" value="PST FAMILY PREDICTED COLANIC ACID TRANSPORTER"/>
    <property type="match status" value="1"/>
</dbReference>
<feature type="transmembrane region" description="Helical" evidence="6">
    <location>
        <begin position="186"/>
        <end position="206"/>
    </location>
</feature>
<keyword evidence="2" id="KW-1003">Cell membrane</keyword>